<proteinExistence type="predicted"/>
<evidence type="ECO:0000313" key="2">
    <source>
        <dbReference type="EMBL" id="CAG8771336.1"/>
    </source>
</evidence>
<organism evidence="2 3">
    <name type="scientific">Racocetra fulgida</name>
    <dbReference type="NCBI Taxonomy" id="60492"/>
    <lineage>
        <taxon>Eukaryota</taxon>
        <taxon>Fungi</taxon>
        <taxon>Fungi incertae sedis</taxon>
        <taxon>Mucoromycota</taxon>
        <taxon>Glomeromycotina</taxon>
        <taxon>Glomeromycetes</taxon>
        <taxon>Diversisporales</taxon>
        <taxon>Gigasporaceae</taxon>
        <taxon>Racocetra</taxon>
    </lineage>
</organism>
<reference evidence="2" key="1">
    <citation type="submission" date="2021-06" db="EMBL/GenBank/DDBJ databases">
        <authorList>
            <person name="Kallberg Y."/>
            <person name="Tangrot J."/>
            <person name="Rosling A."/>
        </authorList>
    </citation>
    <scope>NUCLEOTIDE SEQUENCE</scope>
    <source>
        <strain evidence="2">IN212</strain>
    </source>
</reference>
<feature type="region of interest" description="Disordered" evidence="1">
    <location>
        <begin position="54"/>
        <end position="73"/>
    </location>
</feature>
<dbReference type="Proteomes" id="UP000789396">
    <property type="component" value="Unassembled WGS sequence"/>
</dbReference>
<accession>A0A9N9JBT7</accession>
<sequence length="73" mass="8460">ANNNVVVIYNDFGSNERLKDAIKHYDPIIHEDFGSNERLKDAIKHYDPIIHKSIPHNSGISKHRRQSKIGIRE</sequence>
<protein>
    <submittedName>
        <fullName evidence="2">3422_t:CDS:1</fullName>
    </submittedName>
</protein>
<comment type="caution">
    <text evidence="2">The sequence shown here is derived from an EMBL/GenBank/DDBJ whole genome shotgun (WGS) entry which is preliminary data.</text>
</comment>
<feature type="non-terminal residue" evidence="2">
    <location>
        <position position="1"/>
    </location>
</feature>
<name>A0A9N9JBT7_9GLOM</name>
<dbReference type="EMBL" id="CAJVPZ010046676">
    <property type="protein sequence ID" value="CAG8771336.1"/>
    <property type="molecule type" value="Genomic_DNA"/>
</dbReference>
<dbReference type="AlphaFoldDB" id="A0A9N9JBT7"/>
<keyword evidence="3" id="KW-1185">Reference proteome</keyword>
<gene>
    <name evidence="2" type="ORF">RFULGI_LOCUS15082</name>
</gene>
<evidence type="ECO:0000256" key="1">
    <source>
        <dbReference type="SAM" id="MobiDB-lite"/>
    </source>
</evidence>
<evidence type="ECO:0000313" key="3">
    <source>
        <dbReference type="Proteomes" id="UP000789396"/>
    </source>
</evidence>
<feature type="non-terminal residue" evidence="2">
    <location>
        <position position="73"/>
    </location>
</feature>